<evidence type="ECO:0000313" key="4">
    <source>
        <dbReference type="Proteomes" id="UP000199086"/>
    </source>
</evidence>
<dbReference type="RefSeq" id="WP_092610297.1">
    <property type="nucleotide sequence ID" value="NZ_FMYF01000006.1"/>
</dbReference>
<reference evidence="3 4" key="1">
    <citation type="submission" date="2016-06" db="EMBL/GenBank/DDBJ databases">
        <authorList>
            <person name="Olsen C.W."/>
            <person name="Carey S."/>
            <person name="Hinshaw L."/>
            <person name="Karasin A.I."/>
        </authorList>
    </citation>
    <scope>NUCLEOTIDE SEQUENCE [LARGE SCALE GENOMIC DNA]</scope>
    <source>
        <strain evidence="3 4">LZ-22</strain>
    </source>
</reference>
<sequence length="188" mass="20884">MSTTTVNTTAGNTAATVTDTGALTQEQIRHLAEDFLAREAKLLDERRFDEWLTMIDDEIVYEVPIRSARLSFEDEVSGGGYRIRDDKPLLALRVARLDSGQAWAEVAPSRTLRVVGSVIVERGESADVVNVESALLLYRQRGHDELGDVIPVRRQDQLRLTADGPRLLRRTALLTTAILQTPNLGVFV</sequence>
<dbReference type="Proteomes" id="UP000199086">
    <property type="component" value="Unassembled WGS sequence"/>
</dbReference>
<dbReference type="EMBL" id="FMYF01000006">
    <property type="protein sequence ID" value="SDB87913.1"/>
    <property type="molecule type" value="Genomic_DNA"/>
</dbReference>
<dbReference type="Gene3D" id="3.10.450.50">
    <property type="match status" value="1"/>
</dbReference>
<protein>
    <submittedName>
        <fullName evidence="3">Ethylbenzene dioxygenase beta subunit</fullName>
    </submittedName>
</protein>
<keyword evidence="2" id="KW-0560">Oxidoreductase</keyword>
<dbReference type="GO" id="GO:0019380">
    <property type="term" value="P:3-phenylpropionate catabolic process"/>
    <property type="evidence" value="ECO:0007669"/>
    <property type="project" value="TreeGrafter"/>
</dbReference>
<organism evidence="3 4">
    <name type="scientific">Raineyella antarctica</name>
    <dbReference type="NCBI Taxonomy" id="1577474"/>
    <lineage>
        <taxon>Bacteria</taxon>
        <taxon>Bacillati</taxon>
        <taxon>Actinomycetota</taxon>
        <taxon>Actinomycetes</taxon>
        <taxon>Propionibacteriales</taxon>
        <taxon>Propionibacteriaceae</taxon>
        <taxon>Raineyella</taxon>
    </lineage>
</organism>
<evidence type="ECO:0000256" key="1">
    <source>
        <dbReference type="ARBA" id="ARBA00009570"/>
    </source>
</evidence>
<evidence type="ECO:0000313" key="3">
    <source>
        <dbReference type="EMBL" id="SDB87913.1"/>
    </source>
</evidence>
<name>A0A1G6H186_9ACTN</name>
<dbReference type="PANTHER" id="PTHR41534:SF2">
    <property type="entry name" value="3-PHENYLPROPIONATE_CINNAMIC ACID DIOXYGENASE SUBUNIT BETA"/>
    <property type="match status" value="1"/>
</dbReference>
<gene>
    <name evidence="3" type="ORF">GA0111570_10617</name>
</gene>
<comment type="similarity">
    <text evidence="1">Belongs to the bacterial ring-hydroxylating dioxygenase beta subunit family.</text>
</comment>
<dbReference type="AlphaFoldDB" id="A0A1G6H186"/>
<proteinExistence type="inferred from homology"/>
<dbReference type="STRING" id="1577474.GA0111570_10617"/>
<dbReference type="InterPro" id="IPR032710">
    <property type="entry name" value="NTF2-like_dom_sf"/>
</dbReference>
<dbReference type="Pfam" id="PF00866">
    <property type="entry name" value="Ring_hydroxyl_B"/>
    <property type="match status" value="1"/>
</dbReference>
<evidence type="ECO:0000256" key="2">
    <source>
        <dbReference type="ARBA" id="ARBA00023002"/>
    </source>
</evidence>
<dbReference type="SUPFAM" id="SSF54427">
    <property type="entry name" value="NTF2-like"/>
    <property type="match status" value="1"/>
</dbReference>
<dbReference type="InterPro" id="IPR000391">
    <property type="entry name" value="Rng_hydr_dOase-bsu"/>
</dbReference>
<dbReference type="GO" id="GO:0051213">
    <property type="term" value="F:dioxygenase activity"/>
    <property type="evidence" value="ECO:0007669"/>
    <property type="project" value="UniProtKB-KW"/>
</dbReference>
<dbReference type="PANTHER" id="PTHR41534">
    <property type="entry name" value="BLR3401 PROTEIN"/>
    <property type="match status" value="1"/>
</dbReference>
<keyword evidence="4" id="KW-1185">Reference proteome</keyword>
<keyword evidence="3" id="KW-0223">Dioxygenase</keyword>
<dbReference type="CDD" id="cd00667">
    <property type="entry name" value="ring_hydroxylating_dioxygenases_beta"/>
    <property type="match status" value="1"/>
</dbReference>
<dbReference type="OrthoDB" id="3212009at2"/>
<accession>A0A1G6H186</accession>